<comment type="caution">
    <text evidence="1">The sequence shown here is derived from an EMBL/GenBank/DDBJ whole genome shotgun (WGS) entry which is preliminary data.</text>
</comment>
<accession>A0ACB9TGW9</accession>
<evidence type="ECO:0000313" key="1">
    <source>
        <dbReference type="EMBL" id="KAI4466031.1"/>
    </source>
</evidence>
<dbReference type="EMBL" id="CM043017">
    <property type="protein sequence ID" value="KAI4466031.1"/>
    <property type="molecule type" value="Genomic_DNA"/>
</dbReference>
<evidence type="ECO:0000313" key="2">
    <source>
        <dbReference type="Proteomes" id="UP001056778"/>
    </source>
</evidence>
<protein>
    <submittedName>
        <fullName evidence="1">Acyl-CoA N-acyltransferase</fullName>
    </submittedName>
</protein>
<keyword evidence="2" id="KW-1185">Reference proteome</keyword>
<proteinExistence type="predicted"/>
<reference evidence="1" key="1">
    <citation type="submission" date="2022-04" db="EMBL/GenBank/DDBJ databases">
        <title>Chromosome-scale genome assembly of Holotrichia oblita Faldermann.</title>
        <authorList>
            <person name="Rongchong L."/>
        </authorList>
    </citation>
    <scope>NUCLEOTIDE SEQUENCE</scope>
    <source>
        <strain evidence="1">81SQS9</strain>
    </source>
</reference>
<sequence length="795" mass="92518">MSEQSQQHQPESNEGASTSAETVQNVQQQASNTPKPDQASKQTNLQRIQQRKQAVLSFPYVKKLLKLAIYSKCQAERCDCMGWKKVDNALQNPTFNDPCRCEHVLEMHISHLHNKSEQEINKLLGMMVDVENMYTAMNREENEDTKKVYSYLFKLLRKCILTLDTPIVEGPLGQPPFEEPSIYKAVTNLVMYKFSHLAQQEWKTMHELAKIFLHCLNTWDFPPPSSHKQVVSHKEATVYKIAYTRWLVFCHVPVFCDSLRHYDTTVVFGKTLLRAVFKYVKKQIMDQFHQERDRMPLERRVMLLTNFPPFLNQLDEEIYSPSSPIWDPEFKQPPSVHLQSLLDSTKAAKRLGTPVKKGEFEKVNVPPNEKDGYTTITLSAGSKIRELDTPVREVKRRRLAQEEQFEDLSRETIAEIIATINDPKYMTGPDMVFSENAPPRDKEPKLEEKQGIIQLHVVGNSLTEPVTKQTMLWLIGLRKVFSLQLPRMPKEYITQLLFDPKHRTLALIRNNVPIGGICFRAFPTQGFTEIVFLAMTSSEQVKGYGTHLMNHLKDYHIRKNILHFLTFADKFAIEYFEKQGFSKDIRISRGVYQGYIKDYEGATLMHCELNPRIIYTEFTSVVRRQKEIVKQLIYQQQRQLSKVHPGLTFFKEGVNTIPIESIPGIQETGWRPAPRTTRGGQLEESQDIDVLAGMLKTVIAAVKSHEDSWPFREPVDKNDAPDYYDHIKYPMDLRKMSERLKARYYSTRRLFIADMMRIFTNCKQYNAPETEYFQCAVNLQQYFQTKMKEIGLWDK</sequence>
<dbReference type="Proteomes" id="UP001056778">
    <property type="component" value="Chromosome 3"/>
</dbReference>
<gene>
    <name evidence="1" type="ORF">MML48_3g00004660</name>
</gene>
<name>A0ACB9TGW9_HOLOL</name>
<organism evidence="1 2">
    <name type="scientific">Holotrichia oblita</name>
    <name type="common">Chafer beetle</name>
    <dbReference type="NCBI Taxonomy" id="644536"/>
    <lineage>
        <taxon>Eukaryota</taxon>
        <taxon>Metazoa</taxon>
        <taxon>Ecdysozoa</taxon>
        <taxon>Arthropoda</taxon>
        <taxon>Hexapoda</taxon>
        <taxon>Insecta</taxon>
        <taxon>Pterygota</taxon>
        <taxon>Neoptera</taxon>
        <taxon>Endopterygota</taxon>
        <taxon>Coleoptera</taxon>
        <taxon>Polyphaga</taxon>
        <taxon>Scarabaeiformia</taxon>
        <taxon>Scarabaeidae</taxon>
        <taxon>Melolonthinae</taxon>
        <taxon>Holotrichia</taxon>
    </lineage>
</organism>